<organism evidence="6 7">
    <name type="scientific">Ambrosiozyma monospora</name>
    <name type="common">Yeast</name>
    <name type="synonym">Endomycopsis monosporus</name>
    <dbReference type="NCBI Taxonomy" id="43982"/>
    <lineage>
        <taxon>Eukaryota</taxon>
        <taxon>Fungi</taxon>
        <taxon>Dikarya</taxon>
        <taxon>Ascomycota</taxon>
        <taxon>Saccharomycotina</taxon>
        <taxon>Pichiomycetes</taxon>
        <taxon>Pichiales</taxon>
        <taxon>Pichiaceae</taxon>
        <taxon>Ambrosiozyma</taxon>
    </lineage>
</organism>
<dbReference type="GO" id="GO:0012505">
    <property type="term" value="C:endomembrane system"/>
    <property type="evidence" value="ECO:0007669"/>
    <property type="project" value="UniProtKB-SubCell"/>
</dbReference>
<sequence>MESIVQSALLTAIVKINLIKPTPKIQKLLQQVLNEATTEIENADVRDKAYIYWRILSTDNTDLQKKVILAKLPVLESTIENFQPILLNQLINEISNLGSVYFKPSSTFLKSSKTIGDASQLQTKKLEELQQMAKSEIVNKAVKAENLLDFDDEEDVPTNGGSTSSSSNGDILGELNDLFAGMGSTSGANSQSTSNNSANNALFDLLGGGISSGSPSPAPASSNLFGASQASAAQTTTIAQPKGKNDDLLGLF</sequence>
<dbReference type="SUPFAM" id="SSF48371">
    <property type="entry name" value="ARM repeat"/>
    <property type="match status" value="1"/>
</dbReference>
<evidence type="ECO:0000256" key="3">
    <source>
        <dbReference type="ARBA" id="ARBA00022927"/>
    </source>
</evidence>
<comment type="subcellular location">
    <subcellularLocation>
        <location evidence="1">Endomembrane system</location>
    </subcellularLocation>
</comment>
<reference evidence="6" key="1">
    <citation type="submission" date="2023-04" db="EMBL/GenBank/DDBJ databases">
        <title>Ambrosiozyma monospora NBRC 1965.</title>
        <authorList>
            <person name="Ichikawa N."/>
            <person name="Sato H."/>
            <person name="Tonouchi N."/>
        </authorList>
    </citation>
    <scope>NUCLEOTIDE SEQUENCE</scope>
    <source>
        <strain evidence="6">NBRC 1965</strain>
    </source>
</reference>
<evidence type="ECO:0000256" key="4">
    <source>
        <dbReference type="ARBA" id="ARBA00023136"/>
    </source>
</evidence>
<dbReference type="InterPro" id="IPR016024">
    <property type="entry name" value="ARM-type_fold"/>
</dbReference>
<dbReference type="Proteomes" id="UP001165063">
    <property type="component" value="Unassembled WGS sequence"/>
</dbReference>
<keyword evidence="7" id="KW-1185">Reference proteome</keyword>
<dbReference type="GO" id="GO:0016192">
    <property type="term" value="P:vesicle-mediated transport"/>
    <property type="evidence" value="ECO:0007669"/>
    <property type="project" value="InterPro"/>
</dbReference>
<dbReference type="EMBL" id="BSXU01001611">
    <property type="protein sequence ID" value="GMG29284.1"/>
    <property type="molecule type" value="Genomic_DNA"/>
</dbReference>
<keyword evidence="2" id="KW-0813">Transport</keyword>
<feature type="region of interest" description="Disordered" evidence="5">
    <location>
        <begin position="149"/>
        <end position="169"/>
    </location>
</feature>
<dbReference type="PANTHER" id="PTHR11134">
    <property type="entry name" value="ADAPTOR COMPLEX SUBUNIT BETA FAMILY MEMBER"/>
    <property type="match status" value="1"/>
</dbReference>
<dbReference type="AlphaFoldDB" id="A0A9W7DF40"/>
<accession>A0A9W7DF40</accession>
<comment type="caution">
    <text evidence="6">The sequence shown here is derived from an EMBL/GenBank/DDBJ whole genome shotgun (WGS) entry which is preliminary data.</text>
</comment>
<dbReference type="GO" id="GO:0015031">
    <property type="term" value="P:protein transport"/>
    <property type="evidence" value="ECO:0007669"/>
    <property type="project" value="UniProtKB-KW"/>
</dbReference>
<proteinExistence type="predicted"/>
<dbReference type="Gene3D" id="1.25.10.10">
    <property type="entry name" value="Leucine-rich Repeat Variant"/>
    <property type="match status" value="1"/>
</dbReference>
<feature type="compositionally biased region" description="Low complexity" evidence="5">
    <location>
        <begin position="158"/>
        <end position="169"/>
    </location>
</feature>
<keyword evidence="3" id="KW-0653">Protein transport</keyword>
<dbReference type="InterPro" id="IPR026739">
    <property type="entry name" value="AP_beta"/>
</dbReference>
<name>A0A9W7DF40_AMBMO</name>
<keyword evidence="4" id="KW-0472">Membrane</keyword>
<dbReference type="OrthoDB" id="10254310at2759"/>
<dbReference type="InterPro" id="IPR011989">
    <property type="entry name" value="ARM-like"/>
</dbReference>
<evidence type="ECO:0000313" key="7">
    <source>
        <dbReference type="Proteomes" id="UP001165063"/>
    </source>
</evidence>
<evidence type="ECO:0000256" key="2">
    <source>
        <dbReference type="ARBA" id="ARBA00022448"/>
    </source>
</evidence>
<evidence type="ECO:0000256" key="1">
    <source>
        <dbReference type="ARBA" id="ARBA00004308"/>
    </source>
</evidence>
<protein>
    <submittedName>
        <fullName evidence="6">Unnamed protein product</fullName>
    </submittedName>
</protein>
<evidence type="ECO:0000313" key="6">
    <source>
        <dbReference type="EMBL" id="GMG29284.1"/>
    </source>
</evidence>
<gene>
    <name evidence="6" type="ORF">Amon01_000369700</name>
</gene>
<evidence type="ECO:0000256" key="5">
    <source>
        <dbReference type="SAM" id="MobiDB-lite"/>
    </source>
</evidence>